<dbReference type="Pfam" id="PF00172">
    <property type="entry name" value="Zn_clus"/>
    <property type="match status" value="1"/>
</dbReference>
<sequence>MVYRGKPSESCFGCRNRRIRCDKDRSGCSQCKRMRMPCPGYPDPWEQAFRDESIKVKRKAQQTYKKKASKSKSDCNGVHRGAIPSTSNELSASFSLGLDDTQLAPSQWRLVPSIEEVALAHFMSSYIPESRFGYLPNMYAKLGRDISLLAAIDAASKARLAWEFGEPGMMEAARASYAKALTETNAALADPVTALQDATLVSVLLLSLFETMIWAGTGVPDNWVTHTQGALTLVRLRGKQQLETDVGRQLFTHVTNIISVTSLRMRQKIPQYVIELQTEATRHDDEKHPLYLVTRYTGDLANLTADIAGGKMPVDDILESTRRMDGKYLAFLENISRTWGCRTTVLDEDDPDIYGRLIHEYPRPRMAIVWNTVRMTRIFLNAIIYGHASLSTVSSAATLKAQAQRNVERMAADICASVWHFLNPKTFSAACAATLLWPLSEVRDSDLVPNDLRVYAMETLKRLARRLRMPGPLQDGLHVFYLT</sequence>
<accession>A0A177CVL5</accession>
<evidence type="ECO:0000256" key="2">
    <source>
        <dbReference type="SAM" id="MobiDB-lite"/>
    </source>
</evidence>
<dbReference type="InterPro" id="IPR036864">
    <property type="entry name" value="Zn2-C6_fun-type_DNA-bd_sf"/>
</dbReference>
<dbReference type="GO" id="GO:0008270">
    <property type="term" value="F:zinc ion binding"/>
    <property type="evidence" value="ECO:0007669"/>
    <property type="project" value="InterPro"/>
</dbReference>
<dbReference type="PROSITE" id="PS50048">
    <property type="entry name" value="ZN2_CY6_FUNGAL_2"/>
    <property type="match status" value="1"/>
</dbReference>
<feature type="domain" description="Zn(2)-C6 fungal-type" evidence="3">
    <location>
        <begin position="10"/>
        <end position="38"/>
    </location>
</feature>
<feature type="region of interest" description="Disordered" evidence="2">
    <location>
        <begin position="60"/>
        <end position="80"/>
    </location>
</feature>
<dbReference type="InterPro" id="IPR053175">
    <property type="entry name" value="DHMBA_Reg_Transcription_Factor"/>
</dbReference>
<organism evidence="4 5">
    <name type="scientific">Paraphaeosphaeria sporulosa</name>
    <dbReference type="NCBI Taxonomy" id="1460663"/>
    <lineage>
        <taxon>Eukaryota</taxon>
        <taxon>Fungi</taxon>
        <taxon>Dikarya</taxon>
        <taxon>Ascomycota</taxon>
        <taxon>Pezizomycotina</taxon>
        <taxon>Dothideomycetes</taxon>
        <taxon>Pleosporomycetidae</taxon>
        <taxon>Pleosporales</taxon>
        <taxon>Massarineae</taxon>
        <taxon>Didymosphaeriaceae</taxon>
        <taxon>Paraphaeosphaeria</taxon>
    </lineage>
</organism>
<evidence type="ECO:0000259" key="3">
    <source>
        <dbReference type="PROSITE" id="PS50048"/>
    </source>
</evidence>
<dbReference type="GeneID" id="28769568"/>
<dbReference type="InParanoid" id="A0A177CVL5"/>
<dbReference type="Pfam" id="PF11951">
    <property type="entry name" value="Fungal_trans_2"/>
    <property type="match status" value="1"/>
</dbReference>
<protein>
    <recommendedName>
        <fullName evidence="3">Zn(2)-C6 fungal-type domain-containing protein</fullName>
    </recommendedName>
</protein>
<dbReference type="InterPro" id="IPR021858">
    <property type="entry name" value="Fun_TF"/>
</dbReference>
<dbReference type="OrthoDB" id="5429770at2759"/>
<dbReference type="InterPro" id="IPR001138">
    <property type="entry name" value="Zn2Cys6_DnaBD"/>
</dbReference>
<keyword evidence="1" id="KW-0539">Nucleus</keyword>
<name>A0A177CVL5_9PLEO</name>
<dbReference type="EMBL" id="KV441548">
    <property type="protein sequence ID" value="OAG11595.1"/>
    <property type="molecule type" value="Genomic_DNA"/>
</dbReference>
<dbReference type="GO" id="GO:0000981">
    <property type="term" value="F:DNA-binding transcription factor activity, RNA polymerase II-specific"/>
    <property type="evidence" value="ECO:0007669"/>
    <property type="project" value="InterPro"/>
</dbReference>
<proteinExistence type="predicted"/>
<dbReference type="Gene3D" id="4.10.240.10">
    <property type="entry name" value="Zn(2)-C6 fungal-type DNA-binding domain"/>
    <property type="match status" value="1"/>
</dbReference>
<dbReference type="Proteomes" id="UP000077069">
    <property type="component" value="Unassembled WGS sequence"/>
</dbReference>
<dbReference type="RefSeq" id="XP_018041960.1">
    <property type="nucleotide sequence ID" value="XM_018186082.1"/>
</dbReference>
<reference evidence="4 5" key="1">
    <citation type="submission" date="2016-05" db="EMBL/GenBank/DDBJ databases">
        <title>Comparative analysis of secretome profiles of manganese(II)-oxidizing ascomycete fungi.</title>
        <authorList>
            <consortium name="DOE Joint Genome Institute"/>
            <person name="Zeiner C.A."/>
            <person name="Purvine S.O."/>
            <person name="Zink E.M."/>
            <person name="Wu S."/>
            <person name="Pasa-Tolic L."/>
            <person name="Chaput D.L."/>
            <person name="Haridas S."/>
            <person name="Grigoriev I.V."/>
            <person name="Santelli C.M."/>
            <person name="Hansel C.M."/>
        </authorList>
    </citation>
    <scope>NUCLEOTIDE SEQUENCE [LARGE SCALE GENOMIC DNA]</scope>
    <source>
        <strain evidence="4 5">AP3s5-JAC2a</strain>
    </source>
</reference>
<evidence type="ECO:0000256" key="1">
    <source>
        <dbReference type="ARBA" id="ARBA00023242"/>
    </source>
</evidence>
<gene>
    <name evidence="4" type="ORF">CC84DRAFT_40872</name>
</gene>
<dbReference type="STRING" id="1460663.A0A177CVL5"/>
<keyword evidence="5" id="KW-1185">Reference proteome</keyword>
<dbReference type="AlphaFoldDB" id="A0A177CVL5"/>
<evidence type="ECO:0000313" key="4">
    <source>
        <dbReference type="EMBL" id="OAG11595.1"/>
    </source>
</evidence>
<dbReference type="PROSITE" id="PS00463">
    <property type="entry name" value="ZN2_CY6_FUNGAL_1"/>
    <property type="match status" value="1"/>
</dbReference>
<dbReference type="PANTHER" id="PTHR38791">
    <property type="entry name" value="ZN(II)2CYS6 TRANSCRIPTION FACTOR (EUROFUNG)-RELATED-RELATED"/>
    <property type="match status" value="1"/>
</dbReference>
<dbReference type="CDD" id="cd00067">
    <property type="entry name" value="GAL4"/>
    <property type="match status" value="1"/>
</dbReference>
<dbReference type="SUPFAM" id="SSF57701">
    <property type="entry name" value="Zn2/Cys6 DNA-binding domain"/>
    <property type="match status" value="1"/>
</dbReference>
<feature type="compositionally biased region" description="Basic residues" evidence="2">
    <location>
        <begin position="60"/>
        <end position="70"/>
    </location>
</feature>
<evidence type="ECO:0000313" key="5">
    <source>
        <dbReference type="Proteomes" id="UP000077069"/>
    </source>
</evidence>